<keyword evidence="3" id="KW-1185">Reference proteome</keyword>
<evidence type="ECO:0000313" key="3">
    <source>
        <dbReference type="Proteomes" id="UP001156627"/>
    </source>
</evidence>
<feature type="transmembrane region" description="Helical" evidence="1">
    <location>
        <begin position="55"/>
        <end position="74"/>
    </location>
</feature>
<organism evidence="2 3">
    <name type="scientific">Dyella flagellata</name>
    <dbReference type="NCBI Taxonomy" id="1867833"/>
    <lineage>
        <taxon>Bacteria</taxon>
        <taxon>Pseudomonadati</taxon>
        <taxon>Pseudomonadota</taxon>
        <taxon>Gammaproteobacteria</taxon>
        <taxon>Lysobacterales</taxon>
        <taxon>Rhodanobacteraceae</taxon>
        <taxon>Dyella</taxon>
    </lineage>
</organism>
<evidence type="ECO:0008006" key="4">
    <source>
        <dbReference type="Google" id="ProtNLM"/>
    </source>
</evidence>
<comment type="caution">
    <text evidence="2">The sequence shown here is derived from an EMBL/GenBank/DDBJ whole genome shotgun (WGS) entry which is preliminary data.</text>
</comment>
<keyword evidence="1" id="KW-0812">Transmembrane</keyword>
<dbReference type="Proteomes" id="UP001156627">
    <property type="component" value="Unassembled WGS sequence"/>
</dbReference>
<name>A0ABQ5XGJ4_9GAMM</name>
<keyword evidence="1" id="KW-0472">Membrane</keyword>
<protein>
    <recommendedName>
        <fullName evidence="4">DUF4131 domain-containing protein</fullName>
    </recommendedName>
</protein>
<gene>
    <name evidence="2" type="ORF">GCM10007898_40380</name>
</gene>
<dbReference type="EMBL" id="BSOA01000049">
    <property type="protein sequence ID" value="GLQ90462.1"/>
    <property type="molecule type" value="Genomic_DNA"/>
</dbReference>
<reference evidence="3" key="1">
    <citation type="journal article" date="2019" name="Int. J. Syst. Evol. Microbiol.">
        <title>The Global Catalogue of Microorganisms (GCM) 10K type strain sequencing project: providing services to taxonomists for standard genome sequencing and annotation.</title>
        <authorList>
            <consortium name="The Broad Institute Genomics Platform"/>
            <consortium name="The Broad Institute Genome Sequencing Center for Infectious Disease"/>
            <person name="Wu L."/>
            <person name="Ma J."/>
        </authorList>
    </citation>
    <scope>NUCLEOTIDE SEQUENCE [LARGE SCALE GENOMIC DNA]</scope>
    <source>
        <strain evidence="3">NBRC 111981</strain>
    </source>
</reference>
<keyword evidence="1" id="KW-1133">Transmembrane helix</keyword>
<evidence type="ECO:0000256" key="1">
    <source>
        <dbReference type="SAM" id="Phobius"/>
    </source>
</evidence>
<sequence>MPWWTGLPLLLGLAAIQAIQLPRLQRYNGMLRPALRWGLAGLLAAGFRAFDNHGLGLTLTALAALAGFTLLVLLESWQDHKPQRSAAAAAASPEWSELAQAPIGPSGTLIELQAPDWITLDSAATKVLGDVAMLDARSCIVGAAARIDNIELKVSVAPGRRWLAWPMAAWRGVVLYDRADGKLYRLRSWQLYGWHAGEAWLSRSEEQPPLALSHVLGQDQRDE</sequence>
<accession>A0ABQ5XGJ4</accession>
<evidence type="ECO:0000313" key="2">
    <source>
        <dbReference type="EMBL" id="GLQ90462.1"/>
    </source>
</evidence>
<proteinExistence type="predicted"/>